<dbReference type="Pfam" id="PF22768">
    <property type="entry name" value="SPP1_Dit"/>
    <property type="match status" value="1"/>
</dbReference>
<reference evidence="3" key="1">
    <citation type="submission" date="2023-07" db="EMBL/GenBank/DDBJ databases">
        <title>30 novel species of actinomycetes from the DSMZ collection.</title>
        <authorList>
            <person name="Nouioui I."/>
        </authorList>
    </citation>
    <scope>NUCLEOTIDE SEQUENCE [LARGE SCALE GENOMIC DNA]</scope>
    <source>
        <strain evidence="3">DSM 44938</strain>
    </source>
</reference>
<feature type="domain" description="Siphovirus-type tail component C-terminal" evidence="1">
    <location>
        <begin position="197"/>
        <end position="281"/>
    </location>
</feature>
<comment type="caution">
    <text evidence="2">The sequence shown here is derived from an EMBL/GenBank/DDBJ whole genome shotgun (WGS) entry which is preliminary data.</text>
</comment>
<evidence type="ECO:0000259" key="1">
    <source>
        <dbReference type="Pfam" id="PF22768"/>
    </source>
</evidence>
<evidence type="ECO:0000313" key="3">
    <source>
        <dbReference type="Proteomes" id="UP001183246"/>
    </source>
</evidence>
<accession>A0ABU2MYQ0</accession>
<dbReference type="Proteomes" id="UP001183246">
    <property type="component" value="Unassembled WGS sequence"/>
</dbReference>
<dbReference type="EMBL" id="JAVREL010000023">
    <property type="protein sequence ID" value="MDT0346755.1"/>
    <property type="molecule type" value="Genomic_DNA"/>
</dbReference>
<sequence length="302" mass="31928">MTSTPPLDVAEDAAALAPGQIRYGALLLGRATPYRWTTLTGWEALPGLDSGTVLRSGAHGAHPGALLAQTRIVGLEDIVIRAEPGHAGEAVRQMRAHLAVTTDEQPLLVRLDRRGPLLAWVRPVRLDIPITPPFAVGIATGGAIEFEASDPRRYTPAEQTTATGLPEPCLDWHLIPGTTELRGTPASTGYTTATNAGDAPTHPVITLRGPVDTPSLTHTGTGAVLEYRLTLDPGECLVIDTYAGTVTTGDGTNALDTASPRSHPEHAFTLAPGENVLAFRANPEATPDPRAAADLRWRSAHW</sequence>
<proteinExistence type="predicted"/>
<gene>
    <name evidence="2" type="ORF">RM590_29850</name>
</gene>
<dbReference type="RefSeq" id="WP_311707872.1">
    <property type="nucleotide sequence ID" value="NZ_JAVREL010000023.1"/>
</dbReference>
<dbReference type="Gene3D" id="2.60.120.860">
    <property type="match status" value="1"/>
</dbReference>
<dbReference type="InterPro" id="IPR054738">
    <property type="entry name" value="Siphovirus-type_tail_C"/>
</dbReference>
<organism evidence="2 3">
    <name type="scientific">Streptomyces litchfieldiae</name>
    <dbReference type="NCBI Taxonomy" id="3075543"/>
    <lineage>
        <taxon>Bacteria</taxon>
        <taxon>Bacillati</taxon>
        <taxon>Actinomycetota</taxon>
        <taxon>Actinomycetes</taxon>
        <taxon>Kitasatosporales</taxon>
        <taxon>Streptomycetaceae</taxon>
        <taxon>Streptomyces</taxon>
    </lineage>
</organism>
<evidence type="ECO:0000313" key="2">
    <source>
        <dbReference type="EMBL" id="MDT0346755.1"/>
    </source>
</evidence>
<protein>
    <submittedName>
        <fullName evidence="2">Phage tail family protein</fullName>
    </submittedName>
</protein>
<name>A0ABU2MYQ0_9ACTN</name>
<keyword evidence="3" id="KW-1185">Reference proteome</keyword>